<dbReference type="InterPro" id="IPR000408">
    <property type="entry name" value="Reg_chr_condens"/>
</dbReference>
<evidence type="ECO:0000313" key="4">
    <source>
        <dbReference type="Proteomes" id="UP000694888"/>
    </source>
</evidence>
<evidence type="ECO:0000256" key="2">
    <source>
        <dbReference type="PROSITE-ProRule" id="PRU00235"/>
    </source>
</evidence>
<organism evidence="4 5">
    <name type="scientific">Aplysia californica</name>
    <name type="common">California sea hare</name>
    <dbReference type="NCBI Taxonomy" id="6500"/>
    <lineage>
        <taxon>Eukaryota</taxon>
        <taxon>Metazoa</taxon>
        <taxon>Spiralia</taxon>
        <taxon>Lophotrochozoa</taxon>
        <taxon>Mollusca</taxon>
        <taxon>Gastropoda</taxon>
        <taxon>Heterobranchia</taxon>
        <taxon>Euthyneura</taxon>
        <taxon>Tectipleura</taxon>
        <taxon>Aplysiida</taxon>
        <taxon>Aplysioidea</taxon>
        <taxon>Aplysiidae</taxon>
        <taxon>Aplysia</taxon>
    </lineage>
</organism>
<keyword evidence="4" id="KW-1185">Reference proteome</keyword>
<evidence type="ECO:0000313" key="5">
    <source>
        <dbReference type="RefSeq" id="XP_005108817.1"/>
    </source>
</evidence>
<dbReference type="PROSITE" id="PS50012">
    <property type="entry name" value="RCC1_3"/>
    <property type="match status" value="6"/>
</dbReference>
<feature type="repeat" description="RCC1" evidence="2">
    <location>
        <begin position="423"/>
        <end position="472"/>
    </location>
</feature>
<dbReference type="PRINTS" id="PR00633">
    <property type="entry name" value="RCCNDNSATION"/>
</dbReference>
<dbReference type="Gene3D" id="2.130.10.30">
    <property type="entry name" value="Regulator of chromosome condensation 1/beta-lactamase-inhibitor protein II"/>
    <property type="match status" value="2"/>
</dbReference>
<proteinExistence type="predicted"/>
<dbReference type="InterPro" id="IPR009091">
    <property type="entry name" value="RCC1/BLIP-II"/>
</dbReference>
<keyword evidence="1" id="KW-0677">Repeat</keyword>
<dbReference type="Proteomes" id="UP000694888">
    <property type="component" value="Unplaced"/>
</dbReference>
<reference evidence="5" key="1">
    <citation type="submission" date="2025-08" db="UniProtKB">
        <authorList>
            <consortium name="RefSeq"/>
        </authorList>
    </citation>
    <scope>IDENTIFICATION</scope>
</reference>
<dbReference type="Pfam" id="PF25390">
    <property type="entry name" value="WD40_RLD"/>
    <property type="match status" value="1"/>
</dbReference>
<evidence type="ECO:0000259" key="3">
    <source>
        <dbReference type="Pfam" id="PF25390"/>
    </source>
</evidence>
<feature type="repeat" description="RCC1" evidence="2">
    <location>
        <begin position="259"/>
        <end position="311"/>
    </location>
</feature>
<feature type="domain" description="RCC1-like" evidence="3">
    <location>
        <begin position="177"/>
        <end position="471"/>
    </location>
</feature>
<feature type="repeat" description="RCC1" evidence="2">
    <location>
        <begin position="203"/>
        <end position="258"/>
    </location>
</feature>
<dbReference type="GeneID" id="101852880"/>
<evidence type="ECO:0000256" key="1">
    <source>
        <dbReference type="ARBA" id="ARBA00022737"/>
    </source>
</evidence>
<feature type="repeat" description="RCC1" evidence="2">
    <location>
        <begin position="68"/>
        <end position="135"/>
    </location>
</feature>
<accession>A0ABM0K4W1</accession>
<sequence length="474" mass="51786">MAVYQKCFSIPPRFLCTRCLSHHPAVLTQWASIVETQKRTKYSQRKRKQEERKAQENVYVGEQASKSRIVYAWGLAASGALGIASYMRPSLKFDKQQFAINKINRPARVRFFDIHKLKPLNIACGHGFSLIHAQYQDKKLLLGTGVNTDSQLGYHETPRGSGRVLDQLIEPGRLRLPAQRPDDLNVVSMSCGRAHSAIVVEDEGVFTLGNNASGQCGRPVVEGEDFSKNQTVNKLHDLPEDVVKVVCGQDHTLFLTATGQLWSCGLGADGQTGVGHYNITARPQLVRGDVEGETIVSVSAKGDCTLAVSDKGDLFGWGNSEYSQLASITSESQVNVPRRLPTEICGKVVKAVAGGSMCALLNDQGEVFVWGYGILGKGPALEVTSQPNLIPAAIFGRSELSPDTRVVDIDCGLTYLLAQTDRGDLYSWGRNNQGSLGLGQDKNQYFPWRIALPAETAQFSCGPDHVLAICRSYT</sequence>
<dbReference type="PANTHER" id="PTHR46337">
    <property type="entry name" value="RCC1-LIKE G EXCHANGING FACTOR-LIKE PROTEIN"/>
    <property type="match status" value="1"/>
</dbReference>
<dbReference type="PANTHER" id="PTHR46337:SF1">
    <property type="entry name" value="RCC1-LIKE G EXCHANGING FACTOR-LIKE PROTEIN"/>
    <property type="match status" value="1"/>
</dbReference>
<gene>
    <name evidence="5" type="primary">LOC101852880</name>
</gene>
<dbReference type="InterPro" id="IPR053035">
    <property type="entry name" value="Mitochondrial_GEF_domain"/>
</dbReference>
<feature type="repeat" description="RCC1" evidence="2">
    <location>
        <begin position="312"/>
        <end position="364"/>
    </location>
</feature>
<dbReference type="SUPFAM" id="SSF50985">
    <property type="entry name" value="RCC1/BLIP-II"/>
    <property type="match status" value="1"/>
</dbReference>
<dbReference type="InterPro" id="IPR058923">
    <property type="entry name" value="RCC1-like_dom"/>
</dbReference>
<feature type="repeat" description="RCC1" evidence="2">
    <location>
        <begin position="139"/>
        <end position="202"/>
    </location>
</feature>
<dbReference type="RefSeq" id="XP_005108817.1">
    <property type="nucleotide sequence ID" value="XM_005108760.3"/>
</dbReference>
<name>A0ABM0K4W1_APLCA</name>
<protein>
    <submittedName>
        <fullName evidence="5">RCC1-like G exchanging factor-like protein</fullName>
    </submittedName>
</protein>